<evidence type="ECO:0000256" key="3">
    <source>
        <dbReference type="ARBA" id="ARBA00022801"/>
    </source>
</evidence>
<dbReference type="InterPro" id="IPR020476">
    <property type="entry name" value="Nudix_hydrolase"/>
</dbReference>
<dbReference type="GO" id="GO:0016787">
    <property type="term" value="F:hydrolase activity"/>
    <property type="evidence" value="ECO:0007669"/>
    <property type="project" value="UniProtKB-KW"/>
</dbReference>
<protein>
    <submittedName>
        <fullName evidence="6">NUDIX hydrolase</fullName>
    </submittedName>
</protein>
<reference evidence="7" key="1">
    <citation type="submission" date="2008-10" db="EMBL/GenBank/DDBJ databases">
        <authorList>
            <person name="Molnar K."/>
        </authorList>
    </citation>
    <scope>NUCLEOTIDE SEQUENCE [LARGE SCALE GENOMIC DNA]</scope>
    <source>
        <strain evidence="7">NRRL 15998</strain>
    </source>
</reference>
<evidence type="ECO:0000259" key="5">
    <source>
        <dbReference type="PROSITE" id="PS51462"/>
    </source>
</evidence>
<dbReference type="InterPro" id="IPR015797">
    <property type="entry name" value="NUDIX_hydrolase-like_dom_sf"/>
</dbReference>
<dbReference type="Proteomes" id="UP000003986">
    <property type="component" value="Unassembled WGS sequence"/>
</dbReference>
<dbReference type="Pfam" id="PF00293">
    <property type="entry name" value="NUDIX"/>
    <property type="match status" value="1"/>
</dbReference>
<dbReference type="PANTHER" id="PTHR43046">
    <property type="entry name" value="GDP-MANNOSE MANNOSYL HYDROLASE"/>
    <property type="match status" value="1"/>
</dbReference>
<accession>D6ABF7</accession>
<gene>
    <name evidence="6" type="ORF">SSGG_03829</name>
</gene>
<dbReference type="AlphaFoldDB" id="D6ABF7"/>
<dbReference type="InterPro" id="IPR020084">
    <property type="entry name" value="NUDIX_hydrolase_CS"/>
</dbReference>
<sequence length="175" mass="18927">MKSTFCAHCVPTPSVTVVMGADAAEADRLQRLAAYGIVRRDDSVLLVRIGPKSVDDYKKWMLPGGGVEHGEHPRVTVVREFKEETGYDVEVVRLLDVDAEHRRLTGPLDFHAVFALYEVAIVGGTFNPSGHGGVDTCAWISLAELPDLPLLTPIGAALEKFLPHVALNTSGQLPS</sequence>
<evidence type="ECO:0000256" key="1">
    <source>
        <dbReference type="ARBA" id="ARBA00001946"/>
    </source>
</evidence>
<reference evidence="7" key="2">
    <citation type="submission" date="2008-12" db="EMBL/GenBank/DDBJ databases">
        <title>Annotation of Streptomyces roseosporus strain NRRL 15998.</title>
        <authorList>
            <consortium name="The Broad Institute Genome Sequencing Platform"/>
            <consortium name="Broad Institute Microbial Sequencing Center"/>
            <person name="Fischbach M."/>
            <person name="Ward D."/>
            <person name="Young S."/>
            <person name="Kodira C.D."/>
            <person name="Zeng Q."/>
            <person name="Koehrsen M."/>
            <person name="Godfrey P."/>
            <person name="Alvarado L."/>
            <person name="Berlin A.M."/>
            <person name="Borenstein D."/>
            <person name="Chen Z."/>
            <person name="Engels R."/>
            <person name="Freedman E."/>
            <person name="Gellesch M."/>
            <person name="Goldberg J."/>
            <person name="Griggs A."/>
            <person name="Gujja S."/>
            <person name="Heiman D.I."/>
            <person name="Hepburn T.A."/>
            <person name="Howarth C."/>
            <person name="Jen D."/>
            <person name="Larson L."/>
            <person name="Lewis B."/>
            <person name="Mehta T."/>
            <person name="Park D."/>
            <person name="Pearson M."/>
            <person name="Roberts A."/>
            <person name="Saif S."/>
            <person name="Shea T.D."/>
            <person name="Shenoy N."/>
            <person name="Sisk P."/>
            <person name="Stolte C."/>
            <person name="Sykes S.N."/>
            <person name="Walk T."/>
            <person name="White J."/>
            <person name="Yandava C."/>
            <person name="Straight P."/>
            <person name="Clardy J."/>
            <person name="Hung D."/>
            <person name="Kolter R."/>
            <person name="Mekalanos J."/>
            <person name="Walker S."/>
            <person name="Walsh C.T."/>
            <person name="Wieland B.L.C."/>
            <person name="Ilzarbe M."/>
            <person name="Galagan J."/>
            <person name="Nusbaum C."/>
            <person name="Birren B."/>
        </authorList>
    </citation>
    <scope>NUCLEOTIDE SEQUENCE [LARGE SCALE GENOMIC DNA]</scope>
    <source>
        <strain evidence="7">NRRL 15998</strain>
    </source>
</reference>
<comment type="cofactor">
    <cofactor evidence="1">
        <name>Mg(2+)</name>
        <dbReference type="ChEBI" id="CHEBI:18420"/>
    </cofactor>
</comment>
<dbReference type="Gene3D" id="3.90.79.10">
    <property type="entry name" value="Nucleoside Triphosphate Pyrophosphohydrolase"/>
    <property type="match status" value="1"/>
</dbReference>
<dbReference type="PROSITE" id="PS00893">
    <property type="entry name" value="NUDIX_BOX"/>
    <property type="match status" value="1"/>
</dbReference>
<proteinExistence type="inferred from homology"/>
<evidence type="ECO:0000313" key="6">
    <source>
        <dbReference type="EMBL" id="EFE76462.2"/>
    </source>
</evidence>
<organism evidence="6 7">
    <name type="scientific">Streptomyces filamentosus NRRL 15998</name>
    <dbReference type="NCBI Taxonomy" id="457431"/>
    <lineage>
        <taxon>Bacteria</taxon>
        <taxon>Bacillati</taxon>
        <taxon>Actinomycetota</taxon>
        <taxon>Actinomycetes</taxon>
        <taxon>Kitasatosporales</taxon>
        <taxon>Streptomycetaceae</taxon>
        <taxon>Streptomyces</taxon>
    </lineage>
</organism>
<name>D6ABF7_STRFL</name>
<comment type="similarity">
    <text evidence="2 4">Belongs to the Nudix hydrolase family.</text>
</comment>
<dbReference type="SUPFAM" id="SSF55811">
    <property type="entry name" value="Nudix"/>
    <property type="match status" value="1"/>
</dbReference>
<dbReference type="PROSITE" id="PS51462">
    <property type="entry name" value="NUDIX"/>
    <property type="match status" value="1"/>
</dbReference>
<evidence type="ECO:0000256" key="4">
    <source>
        <dbReference type="RuleBase" id="RU003476"/>
    </source>
</evidence>
<dbReference type="InterPro" id="IPR000086">
    <property type="entry name" value="NUDIX_hydrolase_dom"/>
</dbReference>
<dbReference type="EMBL" id="DS999644">
    <property type="protein sequence ID" value="EFE76462.2"/>
    <property type="molecule type" value="Genomic_DNA"/>
</dbReference>
<keyword evidence="3 4" id="KW-0378">Hydrolase</keyword>
<dbReference type="PANTHER" id="PTHR43046:SF14">
    <property type="entry name" value="MUTT_NUDIX FAMILY PROTEIN"/>
    <property type="match status" value="1"/>
</dbReference>
<dbReference type="PRINTS" id="PR00502">
    <property type="entry name" value="NUDIXFAMILY"/>
</dbReference>
<evidence type="ECO:0000256" key="2">
    <source>
        <dbReference type="ARBA" id="ARBA00005582"/>
    </source>
</evidence>
<feature type="domain" description="Nudix hydrolase" evidence="5">
    <location>
        <begin position="29"/>
        <end position="162"/>
    </location>
</feature>
<evidence type="ECO:0000313" key="7">
    <source>
        <dbReference type="Proteomes" id="UP000003986"/>
    </source>
</evidence>